<dbReference type="AlphaFoldDB" id="A0A0F9S3R2"/>
<gene>
    <name evidence="1" type="ORF">LCGC14_0519250</name>
</gene>
<reference evidence="1" key="1">
    <citation type="journal article" date="2015" name="Nature">
        <title>Complex archaea that bridge the gap between prokaryotes and eukaryotes.</title>
        <authorList>
            <person name="Spang A."/>
            <person name="Saw J.H."/>
            <person name="Jorgensen S.L."/>
            <person name="Zaremba-Niedzwiedzka K."/>
            <person name="Martijn J."/>
            <person name="Lind A.E."/>
            <person name="van Eijk R."/>
            <person name="Schleper C."/>
            <person name="Guy L."/>
            <person name="Ettema T.J."/>
        </authorList>
    </citation>
    <scope>NUCLEOTIDE SEQUENCE</scope>
</reference>
<dbReference type="EMBL" id="LAZR01000649">
    <property type="protein sequence ID" value="KKN61709.1"/>
    <property type="molecule type" value="Genomic_DNA"/>
</dbReference>
<protein>
    <submittedName>
        <fullName evidence="1">Uncharacterized protein</fullName>
    </submittedName>
</protein>
<comment type="caution">
    <text evidence="1">The sequence shown here is derived from an EMBL/GenBank/DDBJ whole genome shotgun (WGS) entry which is preliminary data.</text>
</comment>
<evidence type="ECO:0000313" key="1">
    <source>
        <dbReference type="EMBL" id="KKN61709.1"/>
    </source>
</evidence>
<accession>A0A0F9S3R2</accession>
<name>A0A0F9S3R2_9ZZZZ</name>
<organism evidence="1">
    <name type="scientific">marine sediment metagenome</name>
    <dbReference type="NCBI Taxonomy" id="412755"/>
    <lineage>
        <taxon>unclassified sequences</taxon>
        <taxon>metagenomes</taxon>
        <taxon>ecological metagenomes</taxon>
    </lineage>
</organism>
<sequence>MSFENDFLDCMPHTVLIALPDGSFSDRGKPNFAADVSFTGRIVEKNENVIDDEGQERVSRLSIWLATTTVITPAARLTMPAGYTPTQPPIIRVERYPDQEGDHHVVLRVSARAA</sequence>
<proteinExistence type="predicted"/>